<evidence type="ECO:0000313" key="3">
    <source>
        <dbReference type="Proteomes" id="UP000256645"/>
    </source>
</evidence>
<proteinExistence type="predicted"/>
<dbReference type="Gene3D" id="3.40.710.10">
    <property type="entry name" value="DD-peptidase/beta-lactamase superfamily"/>
    <property type="match status" value="1"/>
</dbReference>
<dbReference type="InterPro" id="IPR001466">
    <property type="entry name" value="Beta-lactam-related"/>
</dbReference>
<dbReference type="AlphaFoldDB" id="A0A3D8RBK2"/>
<dbReference type="OrthoDB" id="5946976at2759"/>
<dbReference type="InterPro" id="IPR052907">
    <property type="entry name" value="Beta-lactamase/esterase"/>
</dbReference>
<protein>
    <submittedName>
        <fullName evidence="2">Beta-lactamase-2</fullName>
    </submittedName>
</protein>
<accession>A0A3D8RBK2</accession>
<reference evidence="2 3" key="1">
    <citation type="journal article" date="2018" name="IMA Fungus">
        <title>IMA Genome-F 9: Draft genome sequence of Annulohypoxylon stygium, Aspergillus mulundensis, Berkeleyomyces basicola (syn. Thielaviopsis basicola), Ceratocystis smalleyi, two Cercospora beticola strains, Coleophoma cylindrospora, Fusarium fracticaudum, Phialophora cf. hyalina, and Morchella septimelata.</title>
        <authorList>
            <person name="Wingfield B.D."/>
            <person name="Bills G.F."/>
            <person name="Dong Y."/>
            <person name="Huang W."/>
            <person name="Nel W.J."/>
            <person name="Swalarsk-Parry B.S."/>
            <person name="Vaghefi N."/>
            <person name="Wilken P.M."/>
            <person name="An Z."/>
            <person name="de Beer Z.W."/>
            <person name="De Vos L."/>
            <person name="Chen L."/>
            <person name="Duong T.A."/>
            <person name="Gao Y."/>
            <person name="Hammerbacher A."/>
            <person name="Kikkert J.R."/>
            <person name="Li Y."/>
            <person name="Li H."/>
            <person name="Li K."/>
            <person name="Li Q."/>
            <person name="Liu X."/>
            <person name="Ma X."/>
            <person name="Naidoo K."/>
            <person name="Pethybridge S.J."/>
            <person name="Sun J."/>
            <person name="Steenkamp E.T."/>
            <person name="van der Nest M.A."/>
            <person name="van Wyk S."/>
            <person name="Wingfield M.J."/>
            <person name="Xiong C."/>
            <person name="Yue Q."/>
            <person name="Zhang X."/>
        </authorList>
    </citation>
    <scope>NUCLEOTIDE SEQUENCE [LARGE SCALE GENOMIC DNA]</scope>
    <source>
        <strain evidence="2 3">BP6252</strain>
    </source>
</reference>
<dbReference type="Pfam" id="PF00144">
    <property type="entry name" value="Beta-lactamase"/>
    <property type="match status" value="1"/>
</dbReference>
<dbReference type="InterPro" id="IPR012338">
    <property type="entry name" value="Beta-lactam/transpept-like"/>
</dbReference>
<dbReference type="PANTHER" id="PTHR43319">
    <property type="entry name" value="BETA-LACTAMASE-RELATED"/>
    <property type="match status" value="1"/>
</dbReference>
<dbReference type="STRING" id="1849047.A0A3D8RBK2"/>
<organism evidence="2 3">
    <name type="scientific">Coleophoma cylindrospora</name>
    <dbReference type="NCBI Taxonomy" id="1849047"/>
    <lineage>
        <taxon>Eukaryota</taxon>
        <taxon>Fungi</taxon>
        <taxon>Dikarya</taxon>
        <taxon>Ascomycota</taxon>
        <taxon>Pezizomycotina</taxon>
        <taxon>Leotiomycetes</taxon>
        <taxon>Helotiales</taxon>
        <taxon>Dermateaceae</taxon>
        <taxon>Coleophoma</taxon>
    </lineage>
</organism>
<dbReference type="Proteomes" id="UP000256645">
    <property type="component" value="Unassembled WGS sequence"/>
</dbReference>
<feature type="domain" description="Beta-lactamase-related" evidence="1">
    <location>
        <begin position="19"/>
        <end position="368"/>
    </location>
</feature>
<evidence type="ECO:0000313" key="2">
    <source>
        <dbReference type="EMBL" id="RDW71412.1"/>
    </source>
</evidence>
<evidence type="ECO:0000259" key="1">
    <source>
        <dbReference type="Pfam" id="PF00144"/>
    </source>
</evidence>
<dbReference type="SUPFAM" id="SSF56601">
    <property type="entry name" value="beta-lactamase/transpeptidase-like"/>
    <property type="match status" value="1"/>
</dbReference>
<keyword evidence="3" id="KW-1185">Reference proteome</keyword>
<comment type="caution">
    <text evidence="2">The sequence shown here is derived from an EMBL/GenBank/DDBJ whole genome shotgun (WGS) entry which is preliminary data.</text>
</comment>
<dbReference type="EMBL" id="PDLM01000008">
    <property type="protein sequence ID" value="RDW71412.1"/>
    <property type="molecule type" value="Genomic_DNA"/>
</dbReference>
<gene>
    <name evidence="2" type="ORF">BP6252_07975</name>
</gene>
<name>A0A3D8RBK2_9HELO</name>
<dbReference type="PANTHER" id="PTHR43319:SF3">
    <property type="entry name" value="BETA-LACTAMASE-RELATED DOMAIN-CONTAINING PROTEIN"/>
    <property type="match status" value="1"/>
</dbReference>
<sequence>MTSTAQFHGRCDPKFEAVRGLLQKFVDSGDELGASLAVNVDGDDVVDLWGGYVDADRTLPWNEDTIATVFSNTKNVTSLAILILVERKLLSVNDKVAKYWPEFAANGKEDVEIRHLLSHTSGVGAWDDPMALEALCDTQECTAKLAKQAPWWTPGTASGYHSLTFGYLLGEIVRRITGLSLKEFIRTNIASPLGADFQLGAVEEDWPRISNMIPPPPRGELPPAMEPDSIPMKFMNPLPTVEFANTPAWRQAEIGAANGFGNARSLARILSEVTLAGKEGRKGLLSKQTVDLIFNEQSRGPDVALGIPLRFGVGFALTGDGDTSLDDFLPSGKLCLWGGWGGSMAIMDVERGVTITYVMNKMSNEGPGTSLVKAYIKAIYEALGVSIN</sequence>